<evidence type="ECO:0000256" key="1">
    <source>
        <dbReference type="SAM" id="MobiDB-lite"/>
    </source>
</evidence>
<feature type="region of interest" description="Disordered" evidence="1">
    <location>
        <begin position="94"/>
        <end position="173"/>
    </location>
</feature>
<dbReference type="EMBL" id="ASRX01000002">
    <property type="protein sequence ID" value="EYF08796.1"/>
    <property type="molecule type" value="Genomic_DNA"/>
</dbReference>
<evidence type="ECO:0000313" key="3">
    <source>
        <dbReference type="EMBL" id="EYF08796.1"/>
    </source>
</evidence>
<dbReference type="STRING" id="1192034.CAP_2657"/>
<dbReference type="Pfam" id="PF26571">
    <property type="entry name" value="VldE"/>
    <property type="match status" value="1"/>
</dbReference>
<dbReference type="Gene3D" id="2.60.200.60">
    <property type="match status" value="1"/>
</dbReference>
<feature type="domain" description="ARB-07466-like C-terminal" evidence="2">
    <location>
        <begin position="6"/>
        <end position="103"/>
    </location>
</feature>
<feature type="compositionally biased region" description="Gly residues" evidence="1">
    <location>
        <begin position="160"/>
        <end position="169"/>
    </location>
</feature>
<feature type="compositionally biased region" description="Basic residues" evidence="1">
    <location>
        <begin position="94"/>
        <end position="105"/>
    </location>
</feature>
<feature type="compositionally biased region" description="Basic and acidic residues" evidence="1">
    <location>
        <begin position="24"/>
        <end position="47"/>
    </location>
</feature>
<dbReference type="AlphaFoldDB" id="A0A017TJH9"/>
<name>A0A017TJH9_9BACT</name>
<proteinExistence type="predicted"/>
<accession>A0A017TJH9</accession>
<protein>
    <recommendedName>
        <fullName evidence="2">ARB-07466-like C-terminal domain-containing protein</fullName>
    </recommendedName>
</protein>
<dbReference type="eggNOG" id="COG3772">
    <property type="taxonomic scope" value="Bacteria"/>
</dbReference>
<dbReference type="Proteomes" id="UP000019678">
    <property type="component" value="Unassembled WGS sequence"/>
</dbReference>
<dbReference type="RefSeq" id="WP_052373922.1">
    <property type="nucleotide sequence ID" value="NZ_ASRX01000002.1"/>
</dbReference>
<keyword evidence="4" id="KW-1185">Reference proteome</keyword>
<evidence type="ECO:0000259" key="2">
    <source>
        <dbReference type="Pfam" id="PF26571"/>
    </source>
</evidence>
<comment type="caution">
    <text evidence="3">The sequence shown here is derived from an EMBL/GenBank/DDBJ whole genome shotgun (WGS) entry which is preliminary data.</text>
</comment>
<organism evidence="3 4">
    <name type="scientific">Chondromyces apiculatus DSM 436</name>
    <dbReference type="NCBI Taxonomy" id="1192034"/>
    <lineage>
        <taxon>Bacteria</taxon>
        <taxon>Pseudomonadati</taxon>
        <taxon>Myxococcota</taxon>
        <taxon>Polyangia</taxon>
        <taxon>Polyangiales</taxon>
        <taxon>Polyangiaceae</taxon>
        <taxon>Chondromyces</taxon>
    </lineage>
</organism>
<dbReference type="InterPro" id="IPR058593">
    <property type="entry name" value="ARB_07466-like_C"/>
</dbReference>
<reference evidence="3 4" key="1">
    <citation type="submission" date="2013-05" db="EMBL/GenBank/DDBJ databases">
        <title>Genome assembly of Chondromyces apiculatus DSM 436.</title>
        <authorList>
            <person name="Sharma G."/>
            <person name="Khatri I."/>
            <person name="Kaur C."/>
            <person name="Mayilraj S."/>
            <person name="Subramanian S."/>
        </authorList>
    </citation>
    <scope>NUCLEOTIDE SEQUENCE [LARGE SCALE GENOMIC DNA]</scope>
    <source>
        <strain evidence="3 4">DSM 436</strain>
    </source>
</reference>
<evidence type="ECO:0000313" key="4">
    <source>
        <dbReference type="Proteomes" id="UP000019678"/>
    </source>
</evidence>
<sequence>MAGEAPAIQAARRDANRAWPNRKKASDGTWGDKAHQARKSDHNHGDAIDITHDPASGADGDKIAAAAIRDPRVKYVIWNGRIYNTSKPGWRKYNGKNKHDKHVHISVKPAGRADTSSWGWVSGKPAPSLEIPQSKGGGTGGGKAPPKKAPPKKAPPKRAAGGGSGGSKAGGRRIIRGEHSVVYGSTHLQAAHVDSPHTGGGRIRKGSSTIFVGKKRKQAARIADPTTDNYNVITGILSIFMGG</sequence>
<gene>
    <name evidence="3" type="ORF">CAP_2657</name>
</gene>
<feature type="region of interest" description="Disordered" evidence="1">
    <location>
        <begin position="1"/>
        <end position="47"/>
    </location>
</feature>
<feature type="compositionally biased region" description="Basic residues" evidence="1">
    <location>
        <begin position="145"/>
        <end position="156"/>
    </location>
</feature>